<dbReference type="GeneID" id="126881217"/>
<dbReference type="Pfam" id="PF13855">
    <property type="entry name" value="LRR_8"/>
    <property type="match status" value="1"/>
</dbReference>
<proteinExistence type="predicted"/>
<name>A0ABM5JTN7_DIAVI</name>
<keyword evidence="1" id="KW-0433">Leucine-rich repeat</keyword>
<dbReference type="Gene3D" id="3.80.10.10">
    <property type="entry name" value="Ribonuclease Inhibitor"/>
    <property type="match status" value="2"/>
</dbReference>
<evidence type="ECO:0000256" key="2">
    <source>
        <dbReference type="ARBA" id="ARBA00022729"/>
    </source>
</evidence>
<sequence length="307" mass="35528">MTCKNQYIIIPLLVLVVSHSNCMSPGCNWMENEEEWQCNSISLQSPDPELAKLNPTEVLSLCLYKVYGNINPDLFTNLTSLKVLLLLETEFKTFKFKSNTLQSLQLIRNKFPRGSNIKNCCYKLEKLTLKNNTGISLKHEVLSSFKRLRSLDLILQKVKHINKHIFKGLTKLKKLSIVNCSTETIAEDAFRDLSHLQELYIEDNSLRHIHPKAFEPLKQLTSLSIYSNRLPPLPLTTFSEQKRLTQIGLPTNTWKSITVEDVPYMFPRLNFFSYMGGWKTEEDKINTKSNVFTKLTKLLLKRDENIN</sequence>
<evidence type="ECO:0000313" key="5">
    <source>
        <dbReference type="EnsemblMetazoa" id="XP_050501303.1"/>
    </source>
</evidence>
<evidence type="ECO:0000256" key="1">
    <source>
        <dbReference type="ARBA" id="ARBA00022614"/>
    </source>
</evidence>
<protein>
    <submittedName>
        <fullName evidence="5">Uncharacterized protein</fullName>
    </submittedName>
</protein>
<organism evidence="5 6">
    <name type="scientific">Diabrotica virgifera virgifera</name>
    <name type="common">western corn rootworm</name>
    <dbReference type="NCBI Taxonomy" id="50390"/>
    <lineage>
        <taxon>Eukaryota</taxon>
        <taxon>Metazoa</taxon>
        <taxon>Ecdysozoa</taxon>
        <taxon>Arthropoda</taxon>
        <taxon>Hexapoda</taxon>
        <taxon>Insecta</taxon>
        <taxon>Pterygota</taxon>
        <taxon>Neoptera</taxon>
        <taxon>Endopterygota</taxon>
        <taxon>Coleoptera</taxon>
        <taxon>Polyphaga</taxon>
        <taxon>Cucujiformia</taxon>
        <taxon>Chrysomeloidea</taxon>
        <taxon>Chrysomelidae</taxon>
        <taxon>Galerucinae</taxon>
        <taxon>Diabroticina</taxon>
        <taxon>Diabroticites</taxon>
        <taxon>Diabrotica</taxon>
    </lineage>
</organism>
<dbReference type="Proteomes" id="UP001652700">
    <property type="component" value="Unplaced"/>
</dbReference>
<dbReference type="InterPro" id="IPR003591">
    <property type="entry name" value="Leu-rich_rpt_typical-subtyp"/>
</dbReference>
<dbReference type="PANTHER" id="PTHR24373:SF275">
    <property type="entry name" value="TIR DOMAIN-CONTAINING PROTEIN"/>
    <property type="match status" value="1"/>
</dbReference>
<accession>A0ABM5JTN7</accession>
<evidence type="ECO:0000313" key="6">
    <source>
        <dbReference type="Proteomes" id="UP001652700"/>
    </source>
</evidence>
<evidence type="ECO:0000256" key="4">
    <source>
        <dbReference type="SAM" id="SignalP"/>
    </source>
</evidence>
<keyword evidence="2 4" id="KW-0732">Signal</keyword>
<dbReference type="EnsemblMetazoa" id="XM_050645346.1">
    <property type="protein sequence ID" value="XP_050501303.1"/>
    <property type="gene ID" value="LOC126881217"/>
</dbReference>
<reference evidence="5" key="1">
    <citation type="submission" date="2025-05" db="UniProtKB">
        <authorList>
            <consortium name="EnsemblMetazoa"/>
        </authorList>
    </citation>
    <scope>IDENTIFICATION</scope>
</reference>
<keyword evidence="3" id="KW-0677">Repeat</keyword>
<dbReference type="PANTHER" id="PTHR24373">
    <property type="entry name" value="SLIT RELATED LEUCINE-RICH REPEAT NEURONAL PROTEIN"/>
    <property type="match status" value="1"/>
</dbReference>
<dbReference type="RefSeq" id="XP_050501303.1">
    <property type="nucleotide sequence ID" value="XM_050645346.1"/>
</dbReference>
<feature type="signal peptide" evidence="4">
    <location>
        <begin position="1"/>
        <end position="22"/>
    </location>
</feature>
<dbReference type="SMART" id="SM00369">
    <property type="entry name" value="LRR_TYP"/>
    <property type="match status" value="3"/>
</dbReference>
<dbReference type="InterPro" id="IPR001611">
    <property type="entry name" value="Leu-rich_rpt"/>
</dbReference>
<evidence type="ECO:0000256" key="3">
    <source>
        <dbReference type="ARBA" id="ARBA00022737"/>
    </source>
</evidence>
<dbReference type="SUPFAM" id="SSF52058">
    <property type="entry name" value="L domain-like"/>
    <property type="match status" value="1"/>
</dbReference>
<dbReference type="InterPro" id="IPR050328">
    <property type="entry name" value="Dev_Immune_Receptor"/>
</dbReference>
<dbReference type="InterPro" id="IPR032675">
    <property type="entry name" value="LRR_dom_sf"/>
</dbReference>
<keyword evidence="6" id="KW-1185">Reference proteome</keyword>
<feature type="chain" id="PRO_5046530270" evidence="4">
    <location>
        <begin position="23"/>
        <end position="307"/>
    </location>
</feature>